<dbReference type="GO" id="GO:0022857">
    <property type="term" value="F:transmembrane transporter activity"/>
    <property type="evidence" value="ECO:0007669"/>
    <property type="project" value="InterPro"/>
</dbReference>
<feature type="transmembrane region" description="Helical" evidence="5">
    <location>
        <begin position="98"/>
        <end position="116"/>
    </location>
</feature>
<feature type="transmembrane region" description="Helical" evidence="5">
    <location>
        <begin position="356"/>
        <end position="377"/>
    </location>
</feature>
<feature type="transmembrane region" description="Helical" evidence="5">
    <location>
        <begin position="328"/>
        <end position="350"/>
    </location>
</feature>
<dbReference type="Gene3D" id="1.20.1250.20">
    <property type="entry name" value="MFS general substrate transporter like domains"/>
    <property type="match status" value="1"/>
</dbReference>
<evidence type="ECO:0000313" key="8">
    <source>
        <dbReference type="Proteomes" id="UP000193307"/>
    </source>
</evidence>
<dbReference type="AlphaFoldDB" id="A0A1Y5SFC6"/>
<sequence length="385" mass="41285">MSFVNAIRVSRGPLVSLGAIGTYWGAFAGMVPVIKAQAGASDLQFGSGLIFAALGGMLAMYVAPKVSHVLGRFLLPSLGIVMAFMMQLPIFAHSVMTLYPVMFILGASMSSLDINANMRLSQLEERHGMHLMNLNHAMFSLCFGVSAYGVAKMRQAGFDVAQVLPLVGLIVLVFSALSWEKEWRAFEIIEGQEAAPSSLPWFFITMVGVMLFVSFLGENATEAWSALFIERELGGAVGEGSYGPATLGIVMFLVRMAGQFLTEKLGEERVVFWSGVFGVIGSLVMASAQTQFVALLGIKISAIGMAVIVPTANSLLGKVVHREQRAIAISRAWIIGFTGFFVGPSLIGFISHVWGLRVAFFVVAILIAAILPAVIAVKRRRAAGV</sequence>
<dbReference type="InterPro" id="IPR011701">
    <property type="entry name" value="MFS"/>
</dbReference>
<evidence type="ECO:0000256" key="5">
    <source>
        <dbReference type="SAM" id="Phobius"/>
    </source>
</evidence>
<evidence type="ECO:0000313" key="7">
    <source>
        <dbReference type="EMBL" id="SLN39546.1"/>
    </source>
</evidence>
<dbReference type="Pfam" id="PF07690">
    <property type="entry name" value="MFS_1"/>
    <property type="match status" value="1"/>
</dbReference>
<evidence type="ECO:0000259" key="6">
    <source>
        <dbReference type="PROSITE" id="PS50850"/>
    </source>
</evidence>
<feature type="transmembrane region" description="Helical" evidence="5">
    <location>
        <begin position="241"/>
        <end position="258"/>
    </location>
</feature>
<evidence type="ECO:0000256" key="4">
    <source>
        <dbReference type="ARBA" id="ARBA00023136"/>
    </source>
</evidence>
<keyword evidence="2 5" id="KW-0812">Transmembrane</keyword>
<feature type="transmembrane region" description="Helical" evidence="5">
    <location>
        <begin position="199"/>
        <end position="217"/>
    </location>
</feature>
<feature type="transmembrane region" description="Helical" evidence="5">
    <location>
        <begin position="73"/>
        <end position="92"/>
    </location>
</feature>
<reference evidence="7 8" key="1">
    <citation type="submission" date="2017-03" db="EMBL/GenBank/DDBJ databases">
        <authorList>
            <person name="Afonso C.L."/>
            <person name="Miller P.J."/>
            <person name="Scott M.A."/>
            <person name="Spackman E."/>
            <person name="Goraichik I."/>
            <person name="Dimitrov K.M."/>
            <person name="Suarez D.L."/>
            <person name="Swayne D.E."/>
        </authorList>
    </citation>
    <scope>NUCLEOTIDE SEQUENCE [LARGE SCALE GENOMIC DNA]</scope>
    <source>
        <strain evidence="7 8">CECT 7971</strain>
    </source>
</reference>
<keyword evidence="8" id="KW-1185">Reference proteome</keyword>
<comment type="subcellular location">
    <subcellularLocation>
        <location evidence="1">Membrane</location>
        <topology evidence="1">Multi-pass membrane protein</topology>
    </subcellularLocation>
</comment>
<dbReference type="EMBL" id="FWFW01000004">
    <property type="protein sequence ID" value="SLN39546.1"/>
    <property type="molecule type" value="Genomic_DNA"/>
</dbReference>
<evidence type="ECO:0000256" key="2">
    <source>
        <dbReference type="ARBA" id="ARBA00022692"/>
    </source>
</evidence>
<feature type="transmembrane region" description="Helical" evidence="5">
    <location>
        <begin position="160"/>
        <end position="179"/>
    </location>
</feature>
<protein>
    <submittedName>
        <fullName evidence="7">Major Facilitator Superfamily protein</fullName>
    </submittedName>
</protein>
<evidence type="ECO:0000256" key="1">
    <source>
        <dbReference type="ARBA" id="ARBA00004141"/>
    </source>
</evidence>
<feature type="transmembrane region" description="Helical" evidence="5">
    <location>
        <begin position="43"/>
        <end position="61"/>
    </location>
</feature>
<keyword evidence="4 5" id="KW-0472">Membrane</keyword>
<keyword evidence="3 5" id="KW-1133">Transmembrane helix</keyword>
<accession>A0A1Y5SFC6</accession>
<name>A0A1Y5SFC6_9RHOB</name>
<feature type="transmembrane region" description="Helical" evidence="5">
    <location>
        <begin position="270"/>
        <end position="288"/>
    </location>
</feature>
<feature type="transmembrane region" description="Helical" evidence="5">
    <location>
        <begin position="294"/>
        <end position="316"/>
    </location>
</feature>
<feature type="transmembrane region" description="Helical" evidence="5">
    <location>
        <begin position="128"/>
        <end position="148"/>
    </location>
</feature>
<dbReference type="PANTHER" id="PTHR23514:SF13">
    <property type="entry name" value="INNER MEMBRANE PROTEIN YBJJ"/>
    <property type="match status" value="1"/>
</dbReference>
<feature type="domain" description="Major facilitator superfamily (MFS) profile" evidence="6">
    <location>
        <begin position="203"/>
        <end position="385"/>
    </location>
</feature>
<organism evidence="7 8">
    <name type="scientific">Pacificibacter marinus</name>
    <dbReference type="NCBI Taxonomy" id="658057"/>
    <lineage>
        <taxon>Bacteria</taxon>
        <taxon>Pseudomonadati</taxon>
        <taxon>Pseudomonadota</taxon>
        <taxon>Alphaproteobacteria</taxon>
        <taxon>Rhodobacterales</taxon>
        <taxon>Roseobacteraceae</taxon>
        <taxon>Pacificibacter</taxon>
    </lineage>
</organism>
<feature type="transmembrane region" description="Helical" evidence="5">
    <location>
        <begin position="12"/>
        <end position="31"/>
    </location>
</feature>
<dbReference type="GO" id="GO:0016020">
    <property type="term" value="C:membrane"/>
    <property type="evidence" value="ECO:0007669"/>
    <property type="project" value="UniProtKB-SubCell"/>
</dbReference>
<dbReference type="RefSeq" id="WP_176225711.1">
    <property type="nucleotide sequence ID" value="NZ_FWFW01000004.1"/>
</dbReference>
<evidence type="ECO:0000256" key="3">
    <source>
        <dbReference type="ARBA" id="ARBA00022989"/>
    </source>
</evidence>
<dbReference type="Proteomes" id="UP000193307">
    <property type="component" value="Unassembled WGS sequence"/>
</dbReference>
<dbReference type="SUPFAM" id="SSF103473">
    <property type="entry name" value="MFS general substrate transporter"/>
    <property type="match status" value="1"/>
</dbReference>
<dbReference type="PROSITE" id="PS50850">
    <property type="entry name" value="MFS"/>
    <property type="match status" value="1"/>
</dbReference>
<dbReference type="InterPro" id="IPR036259">
    <property type="entry name" value="MFS_trans_sf"/>
</dbReference>
<gene>
    <name evidence="7" type="ORF">PAM7971_01807</name>
</gene>
<dbReference type="InterPro" id="IPR020846">
    <property type="entry name" value="MFS_dom"/>
</dbReference>
<proteinExistence type="predicted"/>
<dbReference type="PANTHER" id="PTHR23514">
    <property type="entry name" value="BYPASS OF STOP CODON PROTEIN 6"/>
    <property type="match status" value="1"/>
</dbReference>
<dbReference type="InterPro" id="IPR051788">
    <property type="entry name" value="MFS_Transporter"/>
</dbReference>